<dbReference type="Proteomes" id="UP000593565">
    <property type="component" value="Unassembled WGS sequence"/>
</dbReference>
<dbReference type="GO" id="GO:0000287">
    <property type="term" value="F:magnesium ion binding"/>
    <property type="evidence" value="ECO:0007669"/>
    <property type="project" value="InterPro"/>
</dbReference>
<dbReference type="GO" id="GO:0009117">
    <property type="term" value="P:nucleotide metabolic process"/>
    <property type="evidence" value="ECO:0007669"/>
    <property type="project" value="InterPro"/>
</dbReference>
<dbReference type="InterPro" id="IPR036412">
    <property type="entry name" value="HAD-like_sf"/>
</dbReference>
<keyword evidence="3" id="KW-1185">Reference proteome</keyword>
<organism evidence="2 3">
    <name type="scientific">Ameiurus melas</name>
    <name type="common">Black bullhead</name>
    <name type="synonym">Silurus melas</name>
    <dbReference type="NCBI Taxonomy" id="219545"/>
    <lineage>
        <taxon>Eukaryota</taxon>
        <taxon>Metazoa</taxon>
        <taxon>Chordata</taxon>
        <taxon>Craniata</taxon>
        <taxon>Vertebrata</taxon>
        <taxon>Euteleostomi</taxon>
        <taxon>Actinopterygii</taxon>
        <taxon>Neopterygii</taxon>
        <taxon>Teleostei</taxon>
        <taxon>Ostariophysi</taxon>
        <taxon>Siluriformes</taxon>
        <taxon>Ictaluridae</taxon>
        <taxon>Ameiurus</taxon>
    </lineage>
</organism>
<dbReference type="GO" id="GO:0046085">
    <property type="term" value="P:adenosine metabolic process"/>
    <property type="evidence" value="ECO:0007669"/>
    <property type="project" value="TreeGrafter"/>
</dbReference>
<dbReference type="SUPFAM" id="SSF56784">
    <property type="entry name" value="HAD-like"/>
    <property type="match status" value="1"/>
</dbReference>
<sequence>MTNILINSADMSQVEYTKPSSKKRKGQENSSDGITIAVSLDALFIIEDYNREQQTIPKPGPALPFVKALNHIMAKQSPNAEQLVNIKIMVPVAEELNNQLERIIRHYGLLMRYNDGELFNILQDNNTKLYLSIDSTEVTHVINQNIAAAALFTPSSEMALSESELRVAFDGDGVIFSDEAETVMKTKGLDAFLEHETKKAQNPLPKGPLKCFLEVLVELQKKKYPIRTFLVTSRDALNGGRRVLNTLKGWDLKINEMYFLEGSPKGSILQAIKPHIFFDDQMKHVLNAKEAGVVAAHVPYGISQN</sequence>
<comment type="caution">
    <text evidence="2">The sequence shown here is derived from an EMBL/GenBank/DDBJ whole genome shotgun (WGS) entry which is preliminary data.</text>
</comment>
<dbReference type="EMBL" id="JAAGNN010000028">
    <property type="protein sequence ID" value="KAF4071250.1"/>
    <property type="molecule type" value="Genomic_DNA"/>
</dbReference>
<dbReference type="AlphaFoldDB" id="A0A7J5ZLB2"/>
<evidence type="ECO:0000313" key="2">
    <source>
        <dbReference type="EMBL" id="KAF4071250.1"/>
    </source>
</evidence>
<feature type="compositionally biased region" description="Polar residues" evidence="1">
    <location>
        <begin position="1"/>
        <end position="19"/>
    </location>
</feature>
<dbReference type="GO" id="GO:0005829">
    <property type="term" value="C:cytosol"/>
    <property type="evidence" value="ECO:0007669"/>
    <property type="project" value="TreeGrafter"/>
</dbReference>
<dbReference type="Pfam" id="PF06189">
    <property type="entry name" value="5-nucleotidase"/>
    <property type="match status" value="1"/>
</dbReference>
<gene>
    <name evidence="2" type="ORF">AMELA_G00283810</name>
</gene>
<feature type="region of interest" description="Disordered" evidence="1">
    <location>
        <begin position="1"/>
        <end position="30"/>
    </location>
</feature>
<accession>A0A7J5ZLB2</accession>
<evidence type="ECO:0000313" key="3">
    <source>
        <dbReference type="Proteomes" id="UP000593565"/>
    </source>
</evidence>
<dbReference type="PANTHER" id="PTHR31367">
    <property type="entry name" value="CYTOSOLIC 5'-NUCLEOTIDASE 1 FAMILY MEMBER"/>
    <property type="match status" value="1"/>
</dbReference>
<dbReference type="PANTHER" id="PTHR31367:SF3">
    <property type="entry name" value="CYTOSOLIC 5'-NUCLEOTIDASE 1A"/>
    <property type="match status" value="1"/>
</dbReference>
<evidence type="ECO:0000256" key="1">
    <source>
        <dbReference type="SAM" id="MobiDB-lite"/>
    </source>
</evidence>
<reference evidence="2 3" key="1">
    <citation type="submission" date="2020-02" db="EMBL/GenBank/DDBJ databases">
        <title>A chromosome-scale genome assembly of the black bullhead catfish (Ameiurus melas).</title>
        <authorList>
            <person name="Wen M."/>
            <person name="Zham M."/>
            <person name="Cabau C."/>
            <person name="Klopp C."/>
            <person name="Donnadieu C."/>
            <person name="Roques C."/>
            <person name="Bouchez O."/>
            <person name="Lampietro C."/>
            <person name="Jouanno E."/>
            <person name="Herpin A."/>
            <person name="Louis A."/>
            <person name="Berthelot C."/>
            <person name="Parey E."/>
            <person name="Roest-Crollius H."/>
            <person name="Braasch I."/>
            <person name="Postlethwait J."/>
            <person name="Robinson-Rechavi M."/>
            <person name="Echchiki A."/>
            <person name="Begum T."/>
            <person name="Montfort J."/>
            <person name="Schartl M."/>
            <person name="Bobe J."/>
            <person name="Guiguen Y."/>
        </authorList>
    </citation>
    <scope>NUCLEOTIDE SEQUENCE [LARGE SCALE GENOMIC DNA]</scope>
    <source>
        <strain evidence="2">M_S1</strain>
        <tissue evidence="2">Blood</tissue>
    </source>
</reference>
<proteinExistence type="predicted"/>
<dbReference type="InterPro" id="IPR010394">
    <property type="entry name" value="5-nucleotidase"/>
</dbReference>
<dbReference type="GO" id="GO:0008253">
    <property type="term" value="F:5'-nucleotidase activity"/>
    <property type="evidence" value="ECO:0007669"/>
    <property type="project" value="InterPro"/>
</dbReference>
<name>A0A7J5ZLB2_AMEME</name>
<evidence type="ECO:0008006" key="4">
    <source>
        <dbReference type="Google" id="ProtNLM"/>
    </source>
</evidence>
<dbReference type="GO" id="GO:0000166">
    <property type="term" value="F:nucleotide binding"/>
    <property type="evidence" value="ECO:0007669"/>
    <property type="project" value="InterPro"/>
</dbReference>
<protein>
    <recommendedName>
        <fullName evidence="4">5'-nucleotidase</fullName>
    </recommendedName>
</protein>